<dbReference type="SUPFAM" id="SSF53474">
    <property type="entry name" value="alpha/beta-Hydrolases"/>
    <property type="match status" value="1"/>
</dbReference>
<proteinExistence type="inferred from homology"/>
<dbReference type="CTD" id="560644"/>
<accession>A0A7N6BTU7</accession>
<evidence type="ECO:0000256" key="2">
    <source>
        <dbReference type="ARBA" id="ARBA00010884"/>
    </source>
</evidence>
<dbReference type="Proteomes" id="UP000265040">
    <property type="component" value="Chromosome 13"/>
</dbReference>
<comment type="subunit">
    <text evidence="7">Interacts with PDE3B; this interaction regulates PDE3B's stability and expression and, thereby, impacts the antilipolytic action of insulin.</text>
</comment>
<dbReference type="Gene3D" id="3.40.50.1820">
    <property type="entry name" value="alpha/beta hydrolase"/>
    <property type="match status" value="1"/>
</dbReference>
<feature type="chain" id="PRO_5030860328" description="Protein ABHD15" evidence="10">
    <location>
        <begin position="24"/>
        <end position="517"/>
    </location>
</feature>
<keyword evidence="4" id="KW-0597">Phosphoprotein</keyword>
<dbReference type="PANTHER" id="PTHR10794">
    <property type="entry name" value="ABHYDROLASE DOMAIN-CONTAINING PROTEIN"/>
    <property type="match status" value="1"/>
</dbReference>
<dbReference type="PANTHER" id="PTHR10794:SF78">
    <property type="entry name" value="ABHYDROLASE DOMAIN-CONTAINING 15A"/>
    <property type="match status" value="1"/>
</dbReference>
<reference evidence="11" key="2">
    <citation type="submission" date="2025-08" db="UniProtKB">
        <authorList>
            <consortium name="Ensembl"/>
        </authorList>
    </citation>
    <scope>IDENTIFICATION</scope>
</reference>
<dbReference type="OrthoDB" id="247542at2759"/>
<dbReference type="FunCoup" id="A0A7N6BTU7">
    <property type="interactions" value="361"/>
</dbReference>
<dbReference type="AlphaFoldDB" id="A0A7N6BTU7"/>
<dbReference type="GeneTree" id="ENSGT00950000182902"/>
<keyword evidence="5 10" id="KW-0732">Signal</keyword>
<dbReference type="GO" id="GO:0005576">
    <property type="term" value="C:extracellular region"/>
    <property type="evidence" value="ECO:0007669"/>
    <property type="project" value="UniProtKB-SubCell"/>
</dbReference>
<comment type="function">
    <text evidence="6">May regulate adipocyte lipolysis and liver lipid accumulation.</text>
</comment>
<evidence type="ECO:0000313" key="11">
    <source>
        <dbReference type="Ensembl" id="ENSATEP00000066720.1"/>
    </source>
</evidence>
<dbReference type="InterPro" id="IPR050960">
    <property type="entry name" value="AB_hydrolase_4_sf"/>
</dbReference>
<keyword evidence="3" id="KW-0964">Secreted</keyword>
<dbReference type="InParanoid" id="A0A7N6BTU7"/>
<sequence length="517" mass="56900">MLEWLVALCIVILVVLIWPGSKYFGTESQPEALLQGLGISQQAAKDKNGECVLDQEARDGAQATAADGQARTVALICKPSALANYLLKHCRTFSHYSPCVGWTWRASAVLQSVYEACWPYHSPVQFVRDNLQLSDDGLVALDWAVPSYQKRRRTSSHSTSPVLLIVPNSFGKITRNVLKLCETALSHGYLPAVFNRRSHNGTPLTTVKLQQFGDSADLREAVRYIRYRQPAGRLYAVSESTGSGLLLSYLGECGSSSYVTAAVCLSPVFRCQSWFESGLSWPLQWALVLYQKICLSRYRTVLGETIQTDSLFSSSSLRGLEEALFCQTGHVGSAPAAAARTSGCSANASGAWDAYWERNEPLRDVDEVAIPVLSVCAKDDPVRGDTQSTVPMELFETNPHFFLLLTDRGGHCGFSSQSERSATGVFCADSSAAAPNCGVENRGTSWSHKALLEFFRATTDFFAAEERAKQLAARRRGLGGSMAGRVFRHRSVSTCKRVPVCSHNIRAIYNWQRSYTR</sequence>
<evidence type="ECO:0000256" key="6">
    <source>
        <dbReference type="ARBA" id="ARBA00053358"/>
    </source>
</evidence>
<evidence type="ECO:0000256" key="4">
    <source>
        <dbReference type="ARBA" id="ARBA00022553"/>
    </source>
</evidence>
<evidence type="ECO:0000256" key="3">
    <source>
        <dbReference type="ARBA" id="ARBA00022525"/>
    </source>
</evidence>
<evidence type="ECO:0000256" key="8">
    <source>
        <dbReference type="ARBA" id="ARBA00072863"/>
    </source>
</evidence>
<dbReference type="Ensembl" id="ENSATET00000055606.2">
    <property type="protein sequence ID" value="ENSATEP00000066720.1"/>
    <property type="gene ID" value="ENSATEG00000028885.2"/>
</dbReference>
<feature type="signal peptide" evidence="10">
    <location>
        <begin position="1"/>
        <end position="23"/>
    </location>
</feature>
<evidence type="ECO:0000256" key="9">
    <source>
        <dbReference type="ARBA" id="ARBA00082877"/>
    </source>
</evidence>
<dbReference type="FunFam" id="3.40.50.1820:FF:000103">
    <property type="entry name" value="Abhydrolase domain-containing 15"/>
    <property type="match status" value="1"/>
</dbReference>
<comment type="subcellular location">
    <subcellularLocation>
        <location evidence="1">Secreted</location>
    </subcellularLocation>
</comment>
<dbReference type="GO" id="GO:0047372">
    <property type="term" value="F:monoacylglycerol lipase activity"/>
    <property type="evidence" value="ECO:0007669"/>
    <property type="project" value="TreeGrafter"/>
</dbReference>
<organism evidence="11 12">
    <name type="scientific">Anabas testudineus</name>
    <name type="common">Climbing perch</name>
    <name type="synonym">Anthias testudineus</name>
    <dbReference type="NCBI Taxonomy" id="64144"/>
    <lineage>
        <taxon>Eukaryota</taxon>
        <taxon>Metazoa</taxon>
        <taxon>Chordata</taxon>
        <taxon>Craniata</taxon>
        <taxon>Vertebrata</taxon>
        <taxon>Euteleostomi</taxon>
        <taxon>Actinopterygii</taxon>
        <taxon>Neopterygii</taxon>
        <taxon>Teleostei</taxon>
        <taxon>Neoteleostei</taxon>
        <taxon>Acanthomorphata</taxon>
        <taxon>Anabantaria</taxon>
        <taxon>Anabantiformes</taxon>
        <taxon>Anabantoidei</taxon>
        <taxon>Anabantidae</taxon>
        <taxon>Anabas</taxon>
    </lineage>
</organism>
<evidence type="ECO:0000256" key="5">
    <source>
        <dbReference type="ARBA" id="ARBA00022729"/>
    </source>
</evidence>
<dbReference type="RefSeq" id="XP_026197053.1">
    <property type="nucleotide sequence ID" value="XM_026341268.1"/>
</dbReference>
<evidence type="ECO:0000313" key="12">
    <source>
        <dbReference type="Proteomes" id="UP000265040"/>
    </source>
</evidence>
<evidence type="ECO:0000256" key="10">
    <source>
        <dbReference type="SAM" id="SignalP"/>
    </source>
</evidence>
<dbReference type="GeneID" id="113149274"/>
<name>A0A7N6BTU7_ANATE</name>
<dbReference type="GO" id="GO:0034338">
    <property type="term" value="F:short-chain carboxylesterase activity"/>
    <property type="evidence" value="ECO:0007669"/>
    <property type="project" value="TreeGrafter"/>
</dbReference>
<keyword evidence="12" id="KW-1185">Reference proteome</keyword>
<reference evidence="11" key="1">
    <citation type="submission" date="2021-04" db="EMBL/GenBank/DDBJ databases">
        <authorList>
            <consortium name="Wellcome Sanger Institute Data Sharing"/>
        </authorList>
    </citation>
    <scope>NUCLEOTIDE SEQUENCE [LARGE SCALE GENOMIC DNA]</scope>
</reference>
<dbReference type="InterPro" id="IPR029058">
    <property type="entry name" value="AB_hydrolase_fold"/>
</dbReference>
<evidence type="ECO:0000256" key="1">
    <source>
        <dbReference type="ARBA" id="ARBA00004613"/>
    </source>
</evidence>
<comment type="similarity">
    <text evidence="2">Belongs to the AB hydrolase superfamily. AB hydrolase 4 family.</text>
</comment>
<reference evidence="11" key="3">
    <citation type="submission" date="2025-09" db="UniProtKB">
        <authorList>
            <consortium name="Ensembl"/>
        </authorList>
    </citation>
    <scope>IDENTIFICATION</scope>
</reference>
<evidence type="ECO:0000256" key="7">
    <source>
        <dbReference type="ARBA" id="ARBA00066099"/>
    </source>
</evidence>
<protein>
    <recommendedName>
        <fullName evidence="8">Protein ABHD15</fullName>
    </recommendedName>
    <alternativeName>
        <fullName evidence="9">Alpha/beta hydrolase domain-containing protein 15</fullName>
    </alternativeName>
</protein>